<dbReference type="InterPro" id="IPR036663">
    <property type="entry name" value="Fumarylacetoacetase_C_sf"/>
</dbReference>
<comment type="similarity">
    <text evidence="1">Belongs to the FAH family.</text>
</comment>
<reference evidence="4 5" key="1">
    <citation type="submission" date="2018-10" db="EMBL/GenBank/DDBJ databases">
        <title>Draft genome sequence of Bacillus salarius IM0101, isolated from a hypersaline soil in Inner Mongolia, China.</title>
        <authorList>
            <person name="Yamprayoonswat W."/>
            <person name="Boonvisut S."/>
            <person name="Jumpathong W."/>
            <person name="Sittihan S."/>
            <person name="Ruangsuj P."/>
            <person name="Wanthongcharoen S."/>
            <person name="Thongpramul N."/>
            <person name="Pimmason S."/>
            <person name="Yu B."/>
            <person name="Yasawong M."/>
        </authorList>
    </citation>
    <scope>NUCLEOTIDE SEQUENCE [LARGE SCALE GENOMIC DNA]</scope>
    <source>
        <strain evidence="4 5">IM0101</strain>
    </source>
</reference>
<sequence length="289" mass="31930">MKIMQFFHKGSLHVGLVTPDGIFDVTAAEASIPTALDLIKQEDAGKKAINQLLEAFGDNHDYFHDKQDVVPAPAVTGSEKILCIGLNYAKHAKESGMEEPKEPIVFNKFANSLTADRQNVVIPPDSNKVDYEAELAIIIGKEASHISTQEASDYIYGYAVSNDVSARDLQFKSPQWLIGKTCDGFCPLGTDVVLRDEIDDPGNLEIKAYVNGEVRQHSNTSDMIFNCDEIVSYVSRFMTLKPGDLILTGTPEGVIMGYPKEKQEWLKTGDNVKIEIEQIGSVENTFVKK</sequence>
<name>A0A3R9P6Q6_9BACI</name>
<keyword evidence="4" id="KW-0378">Hydrolase</keyword>
<keyword evidence="2" id="KW-0479">Metal-binding</keyword>
<evidence type="ECO:0000313" key="5">
    <source>
        <dbReference type="Proteomes" id="UP000275076"/>
    </source>
</evidence>
<dbReference type="Gene3D" id="3.90.850.10">
    <property type="entry name" value="Fumarylacetoacetase-like, C-terminal domain"/>
    <property type="match status" value="1"/>
</dbReference>
<keyword evidence="5" id="KW-1185">Reference proteome</keyword>
<proteinExistence type="inferred from homology"/>
<dbReference type="RefSeq" id="WP_125555242.1">
    <property type="nucleotide sequence ID" value="NZ_RBVX01000005.1"/>
</dbReference>
<dbReference type="PANTHER" id="PTHR42796">
    <property type="entry name" value="FUMARYLACETOACETATE HYDROLASE DOMAIN-CONTAINING PROTEIN 2A-RELATED"/>
    <property type="match status" value="1"/>
</dbReference>
<dbReference type="FunFam" id="3.90.850.10:FF:000002">
    <property type="entry name" value="2-hydroxyhepta-2,4-diene-1,7-dioate isomerase"/>
    <property type="match status" value="1"/>
</dbReference>
<dbReference type="Pfam" id="PF01557">
    <property type="entry name" value="FAA_hydrolase"/>
    <property type="match status" value="1"/>
</dbReference>
<dbReference type="GO" id="GO:0019752">
    <property type="term" value="P:carboxylic acid metabolic process"/>
    <property type="evidence" value="ECO:0007669"/>
    <property type="project" value="UniProtKB-ARBA"/>
</dbReference>
<dbReference type="InterPro" id="IPR011234">
    <property type="entry name" value="Fumarylacetoacetase-like_C"/>
</dbReference>
<feature type="domain" description="Fumarylacetoacetase-like C-terminal" evidence="3">
    <location>
        <begin position="80"/>
        <end position="286"/>
    </location>
</feature>
<dbReference type="Proteomes" id="UP000275076">
    <property type="component" value="Unassembled WGS sequence"/>
</dbReference>
<dbReference type="SUPFAM" id="SSF56529">
    <property type="entry name" value="FAH"/>
    <property type="match status" value="1"/>
</dbReference>
<dbReference type="InterPro" id="IPR051121">
    <property type="entry name" value="FAH"/>
</dbReference>
<comment type="caution">
    <text evidence="4">The sequence shown here is derived from an EMBL/GenBank/DDBJ whole genome shotgun (WGS) entry which is preliminary data.</text>
</comment>
<accession>A0A3R9P6Q6</accession>
<evidence type="ECO:0000256" key="2">
    <source>
        <dbReference type="ARBA" id="ARBA00022723"/>
    </source>
</evidence>
<dbReference type="OrthoDB" id="9805307at2"/>
<protein>
    <submittedName>
        <fullName evidence="4">FAA hydrolase family protein</fullName>
    </submittedName>
</protein>
<gene>
    <name evidence="4" type="ORF">D7Z54_07615</name>
</gene>
<organism evidence="4 5">
    <name type="scientific">Salibacterium salarium</name>
    <dbReference type="NCBI Taxonomy" id="284579"/>
    <lineage>
        <taxon>Bacteria</taxon>
        <taxon>Bacillati</taxon>
        <taxon>Bacillota</taxon>
        <taxon>Bacilli</taxon>
        <taxon>Bacillales</taxon>
        <taxon>Bacillaceae</taxon>
    </lineage>
</organism>
<evidence type="ECO:0000313" key="4">
    <source>
        <dbReference type="EMBL" id="RSL33974.1"/>
    </source>
</evidence>
<dbReference type="EMBL" id="RBVX01000005">
    <property type="protein sequence ID" value="RSL33974.1"/>
    <property type="molecule type" value="Genomic_DNA"/>
</dbReference>
<dbReference type="GO" id="GO:0016853">
    <property type="term" value="F:isomerase activity"/>
    <property type="evidence" value="ECO:0007669"/>
    <property type="project" value="UniProtKB-ARBA"/>
</dbReference>
<dbReference type="GO" id="GO:0046872">
    <property type="term" value="F:metal ion binding"/>
    <property type="evidence" value="ECO:0007669"/>
    <property type="project" value="UniProtKB-KW"/>
</dbReference>
<dbReference type="GO" id="GO:0016787">
    <property type="term" value="F:hydrolase activity"/>
    <property type="evidence" value="ECO:0007669"/>
    <property type="project" value="UniProtKB-KW"/>
</dbReference>
<dbReference type="PANTHER" id="PTHR42796:SF4">
    <property type="entry name" value="FUMARYLACETOACETATE HYDROLASE DOMAIN-CONTAINING PROTEIN 2A"/>
    <property type="match status" value="1"/>
</dbReference>
<evidence type="ECO:0000256" key="1">
    <source>
        <dbReference type="ARBA" id="ARBA00010211"/>
    </source>
</evidence>
<evidence type="ECO:0000259" key="3">
    <source>
        <dbReference type="Pfam" id="PF01557"/>
    </source>
</evidence>
<dbReference type="AlphaFoldDB" id="A0A3R9P6Q6"/>